<feature type="compositionally biased region" description="Polar residues" evidence="5">
    <location>
        <begin position="258"/>
        <end position="276"/>
    </location>
</feature>
<feature type="region of interest" description="Disordered" evidence="5">
    <location>
        <begin position="127"/>
        <end position="444"/>
    </location>
</feature>
<comment type="function">
    <text evidence="3">May be involved in regulating transcriptional activation of cardiac genes during the aging process. May play a role in biosynthesis and/or processing of SLC2A4 in adipose cells.</text>
</comment>
<dbReference type="PANTHER" id="PTHR23325">
    <property type="entry name" value="SERUM RESPONSE FACTOR-BINDING"/>
    <property type="match status" value="1"/>
</dbReference>
<keyword evidence="8" id="KW-1185">Reference proteome</keyword>
<reference evidence="7" key="1">
    <citation type="submission" date="2022-01" db="EMBL/GenBank/DDBJ databases">
        <authorList>
            <person name="Braso-Vives M."/>
        </authorList>
    </citation>
    <scope>NUCLEOTIDE SEQUENCE</scope>
</reference>
<dbReference type="EMBL" id="OV696687">
    <property type="protein sequence ID" value="CAH1255545.1"/>
    <property type="molecule type" value="Genomic_DNA"/>
</dbReference>
<gene>
    <name evidence="7" type="primary">SRFBP1</name>
    <name evidence="7" type="ORF">BLAG_LOCUS14549</name>
</gene>
<dbReference type="InterPro" id="IPR015158">
    <property type="entry name" value="Bud22_dom"/>
</dbReference>
<feature type="compositionally biased region" description="Acidic residues" evidence="5">
    <location>
        <begin position="303"/>
        <end position="314"/>
    </location>
</feature>
<feature type="compositionally biased region" description="Acidic residues" evidence="5">
    <location>
        <begin position="230"/>
        <end position="252"/>
    </location>
</feature>
<proteinExistence type="predicted"/>
<protein>
    <recommendedName>
        <fullName evidence="1">Serum response factor-binding protein 1</fullName>
    </recommendedName>
    <alternativeName>
        <fullName evidence="4">SRF-dependent transcription regulation-associated protein</fullName>
    </alternativeName>
</protein>
<evidence type="ECO:0000256" key="5">
    <source>
        <dbReference type="SAM" id="MobiDB-lite"/>
    </source>
</evidence>
<dbReference type="GO" id="GO:0030686">
    <property type="term" value="C:90S preribosome"/>
    <property type="evidence" value="ECO:0007669"/>
    <property type="project" value="TreeGrafter"/>
</dbReference>
<dbReference type="Pfam" id="PF09073">
    <property type="entry name" value="BUD22"/>
    <property type="match status" value="1"/>
</dbReference>
<dbReference type="PANTHER" id="PTHR23325:SF1">
    <property type="entry name" value="SERUM RESPONSE FACTOR-BINDING PROTEIN 1"/>
    <property type="match status" value="1"/>
</dbReference>
<organism evidence="7 8">
    <name type="scientific">Branchiostoma lanceolatum</name>
    <name type="common">Common lancelet</name>
    <name type="synonym">Amphioxus lanceolatum</name>
    <dbReference type="NCBI Taxonomy" id="7740"/>
    <lineage>
        <taxon>Eukaryota</taxon>
        <taxon>Metazoa</taxon>
        <taxon>Chordata</taxon>
        <taxon>Cephalochordata</taxon>
        <taxon>Leptocardii</taxon>
        <taxon>Amphioxiformes</taxon>
        <taxon>Branchiostomatidae</taxon>
        <taxon>Branchiostoma</taxon>
    </lineage>
</organism>
<feature type="compositionally biased region" description="Basic and acidic residues" evidence="5">
    <location>
        <begin position="382"/>
        <end position="394"/>
    </location>
</feature>
<evidence type="ECO:0000256" key="4">
    <source>
        <dbReference type="ARBA" id="ARBA00033254"/>
    </source>
</evidence>
<keyword evidence="2" id="KW-0175">Coiled coil</keyword>
<evidence type="ECO:0000313" key="8">
    <source>
        <dbReference type="Proteomes" id="UP000838412"/>
    </source>
</evidence>
<feature type="compositionally biased region" description="Basic and acidic residues" evidence="5">
    <location>
        <begin position="277"/>
        <end position="288"/>
    </location>
</feature>
<dbReference type="GO" id="GO:0030490">
    <property type="term" value="P:maturation of SSU-rRNA"/>
    <property type="evidence" value="ECO:0007669"/>
    <property type="project" value="TreeGrafter"/>
</dbReference>
<feature type="compositionally biased region" description="Basic and acidic residues" evidence="5">
    <location>
        <begin position="202"/>
        <end position="212"/>
    </location>
</feature>
<feature type="compositionally biased region" description="Low complexity" evidence="5">
    <location>
        <begin position="188"/>
        <end position="198"/>
    </location>
</feature>
<dbReference type="GO" id="GO:0005634">
    <property type="term" value="C:nucleus"/>
    <property type="evidence" value="ECO:0007669"/>
    <property type="project" value="TreeGrafter"/>
</dbReference>
<evidence type="ECO:0000259" key="6">
    <source>
        <dbReference type="Pfam" id="PF09073"/>
    </source>
</evidence>
<evidence type="ECO:0000256" key="1">
    <source>
        <dbReference type="ARBA" id="ARBA00013459"/>
    </source>
</evidence>
<evidence type="ECO:0000313" key="7">
    <source>
        <dbReference type="EMBL" id="CAH1255545.1"/>
    </source>
</evidence>
<dbReference type="Proteomes" id="UP000838412">
    <property type="component" value="Chromosome 2"/>
</dbReference>
<feature type="domain" description="Bud22" evidence="6">
    <location>
        <begin position="374"/>
        <end position="456"/>
    </location>
</feature>
<dbReference type="OrthoDB" id="3364872at2759"/>
<name>A0A8J9ZIW3_BRALA</name>
<evidence type="ECO:0000256" key="2">
    <source>
        <dbReference type="ARBA" id="ARBA00023054"/>
    </source>
</evidence>
<feature type="compositionally biased region" description="Gly residues" evidence="5">
    <location>
        <begin position="340"/>
        <end position="351"/>
    </location>
</feature>
<evidence type="ECO:0000256" key="3">
    <source>
        <dbReference type="ARBA" id="ARBA00025646"/>
    </source>
</evidence>
<accession>A0A8J9ZIW3</accession>
<feature type="compositionally biased region" description="Basic and acidic residues" evidence="5">
    <location>
        <begin position="128"/>
        <end position="164"/>
    </location>
</feature>
<sequence length="457" mass="49604">MVNFTELNKEIVLLRGDVKRARLLLIQALCRNIRKLRDKKGKPEQLAKNKHRAEKLYEDITVLKGLKPDDVTKAGLFADLDEHKVLSDPTSSSKERAMARLISHKGLKSKLDTVRAKFNIIPGQKTVSDMKKSVKEKRAGNKAKKTADKPGKGDTEKRPAENTEHTQTPTESSIEKVEEMSNTVAGQSSSDGASSAGDVGEEDKISQSKDAAKASTELSSTAEIVVSISESEEDGEDSVEEMEEDVDSEEKETPDQMIGSSIESKTESQVNLSQSGEKNDKPLVKRTEPTTAKKTGPRKAACDAEEDEDEDEKEEVTVTAGDDMFLREGEPDPEEDTEGGKGTLESGGGSGVPAVARALPGESLFIGSLAGRSRNVKKGKFEKRTGKRPNERGSSRKFAGRGRPQQHSRAPAAGRAAKPSSAETSGHLHPSWIAKRKQKEQAGQIAAFQGKKIVFDD</sequence>
<dbReference type="AlphaFoldDB" id="A0A8J9ZIW3"/>
<dbReference type="InterPro" id="IPR037393">
    <property type="entry name" value="Bud22/SRFB1"/>
</dbReference>